<evidence type="ECO:0000256" key="1">
    <source>
        <dbReference type="ARBA" id="ARBA00004141"/>
    </source>
</evidence>
<feature type="chain" id="PRO_5022660011" evidence="7">
    <location>
        <begin position="30"/>
        <end position="122"/>
    </location>
</feature>
<evidence type="ECO:0000256" key="6">
    <source>
        <dbReference type="SAM" id="Phobius"/>
    </source>
</evidence>
<keyword evidence="7" id="KW-0732">Signal</keyword>
<name>A0A5B8L778_9HYPH</name>
<keyword evidence="3 6" id="KW-0812">Transmembrane</keyword>
<protein>
    <submittedName>
        <fullName evidence="8">DUF423 domain-containing protein</fullName>
    </submittedName>
</protein>
<evidence type="ECO:0000256" key="2">
    <source>
        <dbReference type="ARBA" id="ARBA00009694"/>
    </source>
</evidence>
<dbReference type="Pfam" id="PF04241">
    <property type="entry name" value="DUF423"/>
    <property type="match status" value="1"/>
</dbReference>
<evidence type="ECO:0000313" key="8">
    <source>
        <dbReference type="EMBL" id="QDZ03298.1"/>
    </source>
</evidence>
<accession>A0A5B8L778</accession>
<keyword evidence="9" id="KW-1185">Reference proteome</keyword>
<dbReference type="PANTHER" id="PTHR43461">
    <property type="entry name" value="TRANSMEMBRANE PROTEIN 256"/>
    <property type="match status" value="1"/>
</dbReference>
<evidence type="ECO:0000313" key="9">
    <source>
        <dbReference type="Proteomes" id="UP000321389"/>
    </source>
</evidence>
<feature type="transmembrane region" description="Helical" evidence="6">
    <location>
        <begin position="92"/>
        <end position="115"/>
    </location>
</feature>
<dbReference type="KEGG" id="niy:FQ775_11370"/>
<evidence type="ECO:0000256" key="3">
    <source>
        <dbReference type="ARBA" id="ARBA00022692"/>
    </source>
</evidence>
<reference evidence="8" key="1">
    <citation type="submission" date="2020-04" db="EMBL/GenBank/DDBJ databases">
        <title>Nitratireductor sp. nov. isolated from mangrove soil.</title>
        <authorList>
            <person name="Ye Y."/>
        </authorList>
    </citation>
    <scope>NUCLEOTIDE SEQUENCE</scope>
    <source>
        <strain evidence="8">SY7</strain>
    </source>
</reference>
<dbReference type="InterPro" id="IPR006696">
    <property type="entry name" value="DUF423"/>
</dbReference>
<comment type="subcellular location">
    <subcellularLocation>
        <location evidence="1">Membrane</location>
        <topology evidence="1">Multi-pass membrane protein</topology>
    </subcellularLocation>
</comment>
<proteinExistence type="inferred from homology"/>
<evidence type="ECO:0000256" key="4">
    <source>
        <dbReference type="ARBA" id="ARBA00022989"/>
    </source>
</evidence>
<sequence>MQPPGRWSRVFVTAAGLCGAAGVALSAAAAHNGGGNLATAAQFLLLHAPALLVLGLVAGGQLMRSAGAVLLVGVLLFCGDLVMRHYAGDRLFPLAAPAGGALMILGWLAIAVSALTRSRAGR</sequence>
<keyword evidence="5 6" id="KW-0472">Membrane</keyword>
<evidence type="ECO:0000256" key="7">
    <source>
        <dbReference type="SAM" id="SignalP"/>
    </source>
</evidence>
<keyword evidence="4 6" id="KW-1133">Transmembrane helix</keyword>
<feature type="signal peptide" evidence="7">
    <location>
        <begin position="1"/>
        <end position="29"/>
    </location>
</feature>
<dbReference type="Proteomes" id="UP000321389">
    <property type="component" value="Chromosome"/>
</dbReference>
<dbReference type="GO" id="GO:0016020">
    <property type="term" value="C:membrane"/>
    <property type="evidence" value="ECO:0007669"/>
    <property type="project" value="UniProtKB-SubCell"/>
</dbReference>
<organism evidence="8 9">
    <name type="scientific">Nitratireductor mangrovi</name>
    <dbReference type="NCBI Taxonomy" id="2599600"/>
    <lineage>
        <taxon>Bacteria</taxon>
        <taxon>Pseudomonadati</taxon>
        <taxon>Pseudomonadota</taxon>
        <taxon>Alphaproteobacteria</taxon>
        <taxon>Hyphomicrobiales</taxon>
        <taxon>Phyllobacteriaceae</taxon>
        <taxon>Nitratireductor</taxon>
    </lineage>
</organism>
<comment type="similarity">
    <text evidence="2">Belongs to the UPF0382 family.</text>
</comment>
<dbReference type="PANTHER" id="PTHR43461:SF1">
    <property type="entry name" value="TRANSMEMBRANE PROTEIN 256"/>
    <property type="match status" value="1"/>
</dbReference>
<evidence type="ECO:0000256" key="5">
    <source>
        <dbReference type="ARBA" id="ARBA00023136"/>
    </source>
</evidence>
<gene>
    <name evidence="8" type="ORF">FQ775_11370</name>
</gene>
<dbReference type="AlphaFoldDB" id="A0A5B8L778"/>
<feature type="transmembrane region" description="Helical" evidence="6">
    <location>
        <begin position="66"/>
        <end position="86"/>
    </location>
</feature>
<feature type="transmembrane region" description="Helical" evidence="6">
    <location>
        <begin position="40"/>
        <end position="59"/>
    </location>
</feature>
<dbReference type="EMBL" id="CP042301">
    <property type="protein sequence ID" value="QDZ03298.1"/>
    <property type="molecule type" value="Genomic_DNA"/>
</dbReference>